<accession>A0A4Y9SIT9</accession>
<dbReference type="InterPro" id="IPR050553">
    <property type="entry name" value="Thioredoxin_ResA/DsbE_sf"/>
</dbReference>
<dbReference type="Gene3D" id="3.40.30.10">
    <property type="entry name" value="Glutaredoxin"/>
    <property type="match status" value="1"/>
</dbReference>
<dbReference type="GO" id="GO:0016491">
    <property type="term" value="F:oxidoreductase activity"/>
    <property type="evidence" value="ECO:0007669"/>
    <property type="project" value="InterPro"/>
</dbReference>
<dbReference type="Proteomes" id="UP000298438">
    <property type="component" value="Unassembled WGS sequence"/>
</dbReference>
<evidence type="ECO:0000313" key="3">
    <source>
        <dbReference type="Proteomes" id="UP000298438"/>
    </source>
</evidence>
<dbReference type="Pfam" id="PF00578">
    <property type="entry name" value="AhpC-TSA"/>
    <property type="match status" value="1"/>
</dbReference>
<dbReference type="InterPro" id="IPR036249">
    <property type="entry name" value="Thioredoxin-like_sf"/>
</dbReference>
<name>A0A4Y9SIT9_9BURK</name>
<dbReference type="CDD" id="cd02966">
    <property type="entry name" value="TlpA_like_family"/>
    <property type="match status" value="1"/>
</dbReference>
<evidence type="ECO:0000313" key="2">
    <source>
        <dbReference type="EMBL" id="TFW25056.1"/>
    </source>
</evidence>
<comment type="caution">
    <text evidence="2">The sequence shown here is derived from an EMBL/GenBank/DDBJ whole genome shotgun (WGS) entry which is preliminary data.</text>
</comment>
<organism evidence="2 3">
    <name type="scientific">Zemynaea arenosa</name>
    <dbReference type="NCBI Taxonomy" id="2561931"/>
    <lineage>
        <taxon>Bacteria</taxon>
        <taxon>Pseudomonadati</taxon>
        <taxon>Pseudomonadota</taxon>
        <taxon>Betaproteobacteria</taxon>
        <taxon>Burkholderiales</taxon>
        <taxon>Oxalobacteraceae</taxon>
        <taxon>Telluria group</taxon>
        <taxon>Zemynaea</taxon>
    </lineage>
</organism>
<dbReference type="InterPro" id="IPR000866">
    <property type="entry name" value="AhpC/TSA"/>
</dbReference>
<keyword evidence="3" id="KW-1185">Reference proteome</keyword>
<dbReference type="SUPFAM" id="SSF52833">
    <property type="entry name" value="Thioredoxin-like"/>
    <property type="match status" value="1"/>
</dbReference>
<feature type="domain" description="Alkyl hydroperoxide reductase subunit C/ Thiol specific antioxidant" evidence="1">
    <location>
        <begin position="15"/>
        <end position="126"/>
    </location>
</feature>
<dbReference type="GO" id="GO:0016209">
    <property type="term" value="F:antioxidant activity"/>
    <property type="evidence" value="ECO:0007669"/>
    <property type="project" value="InterPro"/>
</dbReference>
<gene>
    <name evidence="2" type="ORF">E4L96_05630</name>
</gene>
<dbReference type="AlphaFoldDB" id="A0A4Y9SIT9"/>
<dbReference type="RefSeq" id="WP_135206240.1">
    <property type="nucleotide sequence ID" value="NZ_SPVF01000079.1"/>
</dbReference>
<evidence type="ECO:0000259" key="1">
    <source>
        <dbReference type="Pfam" id="PF00578"/>
    </source>
</evidence>
<dbReference type="PANTHER" id="PTHR42852">
    <property type="entry name" value="THIOL:DISULFIDE INTERCHANGE PROTEIN DSBE"/>
    <property type="match status" value="1"/>
</dbReference>
<proteinExistence type="predicted"/>
<sequence length="154" mass="17211">MELDVSEWLNVTEPPRLADLRGRVVMVVAFQMHCQGCIVTALPQAQRVHDAFKPEEVTVLGLHCVFENHAAADPDQLRRFVAEQRLTFPIAIDTPTEGHPVPQTMRAWQLGGTPTIVLFDHAGRLRLRRLGHAEDLRLGAMLGQLLTERGPRPA</sequence>
<dbReference type="EMBL" id="SPVF01000079">
    <property type="protein sequence ID" value="TFW25056.1"/>
    <property type="molecule type" value="Genomic_DNA"/>
</dbReference>
<reference evidence="2 3" key="1">
    <citation type="submission" date="2019-03" db="EMBL/GenBank/DDBJ databases">
        <title>Draft Genome Sequence of Massilia arenosa sp. nov., a Novel Massilia Species Isolated from a Sandy-loam Maize Soil.</title>
        <authorList>
            <person name="Raths R."/>
            <person name="Peta V."/>
            <person name="Bucking H."/>
        </authorList>
    </citation>
    <scope>NUCLEOTIDE SEQUENCE [LARGE SCALE GENOMIC DNA]</scope>
    <source>
        <strain evidence="2 3">MC02</strain>
    </source>
</reference>
<protein>
    <submittedName>
        <fullName evidence="2">TlpA family protein disulfide reductase</fullName>
    </submittedName>
</protein>
<dbReference type="PANTHER" id="PTHR42852:SF13">
    <property type="entry name" value="PROTEIN DIPZ"/>
    <property type="match status" value="1"/>
</dbReference>
<dbReference type="OrthoDB" id="9811352at2"/>